<evidence type="ECO:0000313" key="3">
    <source>
        <dbReference type="Proteomes" id="UP000187283"/>
    </source>
</evidence>
<dbReference type="SMART" id="SM00450">
    <property type="entry name" value="RHOD"/>
    <property type="match status" value="1"/>
</dbReference>
<feature type="domain" description="Rhodanese" evidence="1">
    <location>
        <begin position="27"/>
        <end position="120"/>
    </location>
</feature>
<dbReference type="Gene3D" id="3.40.250.10">
    <property type="entry name" value="Rhodanese-like domain"/>
    <property type="match status" value="1"/>
</dbReference>
<dbReference type="Proteomes" id="UP000187283">
    <property type="component" value="Unassembled WGS sequence"/>
</dbReference>
<gene>
    <name evidence="2" type="ORF">AYI70_g4054</name>
</gene>
<organism evidence="2 3">
    <name type="scientific">Smittium culicis</name>
    <dbReference type="NCBI Taxonomy" id="133412"/>
    <lineage>
        <taxon>Eukaryota</taxon>
        <taxon>Fungi</taxon>
        <taxon>Fungi incertae sedis</taxon>
        <taxon>Zoopagomycota</taxon>
        <taxon>Kickxellomycotina</taxon>
        <taxon>Harpellomycetes</taxon>
        <taxon>Harpellales</taxon>
        <taxon>Legeriomycetaceae</taxon>
        <taxon>Smittium</taxon>
    </lineage>
</organism>
<dbReference type="PANTHER" id="PTHR44086:SF10">
    <property type="entry name" value="THIOSULFATE SULFURTRANSFERASE_RHODANESE-LIKE DOMAIN-CONTAINING PROTEIN 3"/>
    <property type="match status" value="1"/>
</dbReference>
<accession>A0A1R1Y0R1</accession>
<dbReference type="PANTHER" id="PTHR44086">
    <property type="entry name" value="THIOSULFATE SULFURTRANSFERASE RDL2, MITOCHONDRIAL-RELATED"/>
    <property type="match status" value="1"/>
</dbReference>
<dbReference type="STRING" id="133412.A0A1R1Y0R1"/>
<dbReference type="GO" id="GO:0004792">
    <property type="term" value="F:thiosulfate-cyanide sulfurtransferase activity"/>
    <property type="evidence" value="ECO:0007669"/>
    <property type="project" value="TreeGrafter"/>
</dbReference>
<dbReference type="SUPFAM" id="SSF52821">
    <property type="entry name" value="Rhodanese/Cell cycle control phosphatase"/>
    <property type="match status" value="1"/>
</dbReference>
<dbReference type="AlphaFoldDB" id="A0A1R1Y0R1"/>
<name>A0A1R1Y0R1_9FUNG</name>
<reference evidence="2 3" key="1">
    <citation type="submission" date="2017-01" db="EMBL/GenBank/DDBJ databases">
        <authorList>
            <person name="Mah S.A."/>
            <person name="Swanson W.J."/>
            <person name="Moy G.W."/>
            <person name="Vacquier V.D."/>
        </authorList>
    </citation>
    <scope>NUCLEOTIDE SEQUENCE [LARGE SCALE GENOMIC DNA]</scope>
    <source>
        <strain evidence="2 3">GSMNP</strain>
    </source>
</reference>
<protein>
    <submittedName>
        <fullName evidence="2">Putative thiosulfate sulfurtransferase, mitochondrial</fullName>
    </submittedName>
</protein>
<dbReference type="InterPro" id="IPR001763">
    <property type="entry name" value="Rhodanese-like_dom"/>
</dbReference>
<sequence>MEGPKHATEINYEQVAEILKSNSSSNVIIDVRRPDEYEAGHIPTAHNIPVTEIKVAFELDNDSFKNKYGFDKPEKNGAEKNIVLYCMMGMRCRKSAAEIESLGYTENVLVYGNGWSEYSKKI</sequence>
<comment type="caution">
    <text evidence="2">The sequence shown here is derived from an EMBL/GenBank/DDBJ whole genome shotgun (WGS) entry which is preliminary data.</text>
</comment>
<dbReference type="EMBL" id="LSSN01001219">
    <property type="protein sequence ID" value="OMJ20531.1"/>
    <property type="molecule type" value="Genomic_DNA"/>
</dbReference>
<proteinExistence type="predicted"/>
<keyword evidence="3" id="KW-1185">Reference proteome</keyword>
<dbReference type="Pfam" id="PF00581">
    <property type="entry name" value="Rhodanese"/>
    <property type="match status" value="1"/>
</dbReference>
<evidence type="ECO:0000313" key="2">
    <source>
        <dbReference type="EMBL" id="OMJ20531.1"/>
    </source>
</evidence>
<evidence type="ECO:0000259" key="1">
    <source>
        <dbReference type="PROSITE" id="PS50206"/>
    </source>
</evidence>
<dbReference type="GO" id="GO:0005739">
    <property type="term" value="C:mitochondrion"/>
    <property type="evidence" value="ECO:0007669"/>
    <property type="project" value="TreeGrafter"/>
</dbReference>
<dbReference type="OrthoDB" id="566238at2759"/>
<dbReference type="PROSITE" id="PS50206">
    <property type="entry name" value="RHODANESE_3"/>
    <property type="match status" value="1"/>
</dbReference>
<keyword evidence="2" id="KW-0808">Transferase</keyword>
<dbReference type="InterPro" id="IPR036873">
    <property type="entry name" value="Rhodanese-like_dom_sf"/>
</dbReference>